<protein>
    <recommendedName>
        <fullName evidence="3 13">Flagellar biosynthetic protein FlhB</fullName>
    </recommendedName>
</protein>
<sequence>MSDKDQKTHDPTAKRIEDARKKGDVPSSAEVKHVTVFAGMLVVLGGVGVHAFARLGAMLVRLWGRAEDFRFGDDGAQQLITGIVQQLATIFAPLFGVLIACALLGGAIQGPMLISWSRVAPKWSKLSPVSGMKRLFSVKALIELTKTVGKFSIVAAVAVWVLWPHATALDTLVGAAPSDVGAAAAHLVVMLVKSVAIAVAAIAGADMIYQRRSWLAKMRMTLQEVKDEHKESDGNPKVKAKIRQIGMQRARQRMMSKVPDASVVIVNPTHYAIALKYDHGRMGAPVVVAKGLDAVALRIRDLAIESGVPVVENRPLARALYPMVEIDRPIPPDHYAAVAEVISYVMKLAGKRRAAR</sequence>
<keyword evidence="11 13" id="KW-1006">Bacterial flagellum protein export</keyword>
<dbReference type="PRINTS" id="PR00950">
    <property type="entry name" value="TYPE3IMSPROT"/>
</dbReference>
<feature type="transmembrane region" description="Helical" evidence="13">
    <location>
        <begin position="183"/>
        <end position="209"/>
    </location>
</feature>
<dbReference type="NCBIfam" id="TIGR00328">
    <property type="entry name" value="flhB"/>
    <property type="match status" value="1"/>
</dbReference>
<organism evidence="15 16">
    <name type="scientific">Sphingomonas cynarae</name>
    <dbReference type="NCBI Taxonomy" id="930197"/>
    <lineage>
        <taxon>Bacteria</taxon>
        <taxon>Pseudomonadati</taxon>
        <taxon>Pseudomonadota</taxon>
        <taxon>Alphaproteobacteria</taxon>
        <taxon>Sphingomonadales</taxon>
        <taxon>Sphingomonadaceae</taxon>
        <taxon>Sphingomonas</taxon>
    </lineage>
</organism>
<evidence type="ECO:0000256" key="7">
    <source>
        <dbReference type="ARBA" id="ARBA00022795"/>
    </source>
</evidence>
<keyword evidence="9 13" id="KW-1133">Transmembrane helix</keyword>
<evidence type="ECO:0000256" key="6">
    <source>
        <dbReference type="ARBA" id="ARBA00022692"/>
    </source>
</evidence>
<keyword evidence="15" id="KW-0966">Cell projection</keyword>
<evidence type="ECO:0000256" key="8">
    <source>
        <dbReference type="ARBA" id="ARBA00022927"/>
    </source>
</evidence>
<evidence type="ECO:0000256" key="3">
    <source>
        <dbReference type="ARBA" id="ARBA00021622"/>
    </source>
</evidence>
<keyword evidence="10 13" id="KW-0472">Membrane</keyword>
<feature type="transmembrane region" description="Helical" evidence="13">
    <location>
        <begin position="83"/>
        <end position="108"/>
    </location>
</feature>
<keyword evidence="16" id="KW-1185">Reference proteome</keyword>
<keyword evidence="4 13" id="KW-0813">Transport</keyword>
<comment type="similarity">
    <text evidence="2 13">Belongs to the type III secretion exporter family.</text>
</comment>
<feature type="region of interest" description="Disordered" evidence="14">
    <location>
        <begin position="1"/>
        <end position="24"/>
    </location>
</feature>
<keyword evidence="5 13" id="KW-1003">Cell membrane</keyword>
<accession>A0ABP7DPN0</accession>
<reference evidence="16" key="1">
    <citation type="journal article" date="2019" name="Int. J. Syst. Evol. Microbiol.">
        <title>The Global Catalogue of Microorganisms (GCM) 10K type strain sequencing project: providing services to taxonomists for standard genome sequencing and annotation.</title>
        <authorList>
            <consortium name="The Broad Institute Genomics Platform"/>
            <consortium name="The Broad Institute Genome Sequencing Center for Infectious Disease"/>
            <person name="Wu L."/>
            <person name="Ma J."/>
        </authorList>
    </citation>
    <scope>NUCLEOTIDE SEQUENCE [LARGE SCALE GENOMIC DNA]</scope>
    <source>
        <strain evidence="16">JCM 17498</strain>
    </source>
</reference>
<dbReference type="Gene3D" id="3.40.1690.10">
    <property type="entry name" value="secretion proteins EscU"/>
    <property type="match status" value="1"/>
</dbReference>
<dbReference type="InterPro" id="IPR006136">
    <property type="entry name" value="FlhB"/>
</dbReference>
<dbReference type="RefSeq" id="WP_344692830.1">
    <property type="nucleotide sequence ID" value="NZ_BAABBF010000003.1"/>
</dbReference>
<keyword evidence="15" id="KW-0436">Ligase</keyword>
<dbReference type="Proteomes" id="UP001500523">
    <property type="component" value="Unassembled WGS sequence"/>
</dbReference>
<evidence type="ECO:0000256" key="9">
    <source>
        <dbReference type="ARBA" id="ARBA00022989"/>
    </source>
</evidence>
<comment type="function">
    <text evidence="12 13">Required for formation of the rod structure in the basal body of the flagellar apparatus. Together with FliI and FliH, may constitute the export apparatus of flagellin.</text>
</comment>
<dbReference type="InterPro" id="IPR006135">
    <property type="entry name" value="T3SS_substrate_exporter"/>
</dbReference>
<dbReference type="GO" id="GO:0016874">
    <property type="term" value="F:ligase activity"/>
    <property type="evidence" value="ECO:0007669"/>
    <property type="project" value="UniProtKB-KW"/>
</dbReference>
<dbReference type="InterPro" id="IPR029025">
    <property type="entry name" value="T3SS_substrate_exporter_C"/>
</dbReference>
<proteinExistence type="inferred from homology"/>
<dbReference type="EMBL" id="BAABBF010000003">
    <property type="protein sequence ID" value="GAA3707337.1"/>
    <property type="molecule type" value="Genomic_DNA"/>
</dbReference>
<evidence type="ECO:0000313" key="16">
    <source>
        <dbReference type="Proteomes" id="UP001500523"/>
    </source>
</evidence>
<feature type="transmembrane region" description="Helical" evidence="13">
    <location>
        <begin position="36"/>
        <end position="63"/>
    </location>
</feature>
<evidence type="ECO:0000256" key="5">
    <source>
        <dbReference type="ARBA" id="ARBA00022475"/>
    </source>
</evidence>
<dbReference type="SUPFAM" id="SSF160544">
    <property type="entry name" value="EscU C-terminal domain-like"/>
    <property type="match status" value="1"/>
</dbReference>
<evidence type="ECO:0000256" key="10">
    <source>
        <dbReference type="ARBA" id="ARBA00023136"/>
    </source>
</evidence>
<evidence type="ECO:0000256" key="12">
    <source>
        <dbReference type="ARBA" id="ARBA00025078"/>
    </source>
</evidence>
<name>A0ABP7DPN0_9SPHN</name>
<feature type="transmembrane region" description="Helical" evidence="13">
    <location>
        <begin position="140"/>
        <end position="163"/>
    </location>
</feature>
<keyword evidence="15" id="KW-0969">Cilium</keyword>
<evidence type="ECO:0000256" key="13">
    <source>
        <dbReference type="RuleBase" id="RU364091"/>
    </source>
</evidence>
<comment type="caution">
    <text evidence="15">The sequence shown here is derived from an EMBL/GenBank/DDBJ whole genome shotgun (WGS) entry which is preliminary data.</text>
</comment>
<keyword evidence="15" id="KW-0282">Flagellum</keyword>
<evidence type="ECO:0000256" key="1">
    <source>
        <dbReference type="ARBA" id="ARBA00004651"/>
    </source>
</evidence>
<evidence type="ECO:0000256" key="4">
    <source>
        <dbReference type="ARBA" id="ARBA00022448"/>
    </source>
</evidence>
<gene>
    <name evidence="13 15" type="primary">flhB</name>
    <name evidence="15" type="ORF">GCM10022268_15930</name>
</gene>
<evidence type="ECO:0000256" key="2">
    <source>
        <dbReference type="ARBA" id="ARBA00010690"/>
    </source>
</evidence>
<dbReference type="PANTHER" id="PTHR30531:SF12">
    <property type="entry name" value="FLAGELLAR BIOSYNTHETIC PROTEIN FLHB"/>
    <property type="match status" value="1"/>
</dbReference>
<dbReference type="Pfam" id="PF01312">
    <property type="entry name" value="Bac_export_2"/>
    <property type="match status" value="1"/>
</dbReference>
<dbReference type="Gene3D" id="6.10.250.2080">
    <property type="match status" value="1"/>
</dbReference>
<dbReference type="PANTHER" id="PTHR30531">
    <property type="entry name" value="FLAGELLAR BIOSYNTHETIC PROTEIN FLHB"/>
    <property type="match status" value="1"/>
</dbReference>
<keyword evidence="7 13" id="KW-1005">Bacterial flagellum biogenesis</keyword>
<keyword evidence="8 13" id="KW-0653">Protein transport</keyword>
<evidence type="ECO:0000256" key="11">
    <source>
        <dbReference type="ARBA" id="ARBA00023225"/>
    </source>
</evidence>
<keyword evidence="6 13" id="KW-0812">Transmembrane</keyword>
<evidence type="ECO:0000313" key="15">
    <source>
        <dbReference type="EMBL" id="GAA3707337.1"/>
    </source>
</evidence>
<evidence type="ECO:0000256" key="14">
    <source>
        <dbReference type="SAM" id="MobiDB-lite"/>
    </source>
</evidence>
<comment type="subcellular location">
    <subcellularLocation>
        <location evidence="1">Cell membrane</location>
        <topology evidence="1">Multi-pass membrane protein</topology>
    </subcellularLocation>
</comment>